<organism evidence="1 2">
    <name type="scientific">Trichoglossum hirsutum</name>
    <dbReference type="NCBI Taxonomy" id="265104"/>
    <lineage>
        <taxon>Eukaryota</taxon>
        <taxon>Fungi</taxon>
        <taxon>Dikarya</taxon>
        <taxon>Ascomycota</taxon>
        <taxon>Pezizomycotina</taxon>
        <taxon>Geoglossomycetes</taxon>
        <taxon>Geoglossales</taxon>
        <taxon>Geoglossaceae</taxon>
        <taxon>Trichoglossum</taxon>
    </lineage>
</organism>
<evidence type="ECO:0000313" key="2">
    <source>
        <dbReference type="Proteomes" id="UP000750711"/>
    </source>
</evidence>
<sequence length="60" mass="6886">MNTDRNIYRDEVDFPALAGQCPNFAKLLNYILWLQELLDTTGDGCRDAYESDREVVGLDM</sequence>
<dbReference type="EMBL" id="JAGHQM010000519">
    <property type="protein sequence ID" value="KAH0559800.1"/>
    <property type="molecule type" value="Genomic_DNA"/>
</dbReference>
<keyword evidence="2" id="KW-1185">Reference proteome</keyword>
<accession>A0A9P8RQV0</accession>
<gene>
    <name evidence="1" type="ORF">GP486_003688</name>
</gene>
<protein>
    <submittedName>
        <fullName evidence="1">Uncharacterized protein</fullName>
    </submittedName>
</protein>
<dbReference type="Proteomes" id="UP000750711">
    <property type="component" value="Unassembled WGS sequence"/>
</dbReference>
<dbReference type="AlphaFoldDB" id="A0A9P8RQV0"/>
<evidence type="ECO:0000313" key="1">
    <source>
        <dbReference type="EMBL" id="KAH0559800.1"/>
    </source>
</evidence>
<reference evidence="1" key="1">
    <citation type="submission" date="2021-03" db="EMBL/GenBank/DDBJ databases">
        <title>Comparative genomics and phylogenomic investigation of the class Geoglossomycetes provide insights into ecological specialization and systematics.</title>
        <authorList>
            <person name="Melie T."/>
            <person name="Pirro S."/>
            <person name="Miller A.N."/>
            <person name="Quandt A."/>
        </authorList>
    </citation>
    <scope>NUCLEOTIDE SEQUENCE</scope>
    <source>
        <strain evidence="1">CAQ_001_2017</strain>
    </source>
</reference>
<comment type="caution">
    <text evidence="1">The sequence shown here is derived from an EMBL/GenBank/DDBJ whole genome shotgun (WGS) entry which is preliminary data.</text>
</comment>
<proteinExistence type="predicted"/>
<name>A0A9P8RQV0_9PEZI</name>